<protein>
    <submittedName>
        <fullName evidence="2">Glutaredoxin family protein</fullName>
    </submittedName>
</protein>
<organism evidence="2">
    <name type="scientific">hydrocarbon metagenome</name>
    <dbReference type="NCBI Taxonomy" id="938273"/>
    <lineage>
        <taxon>unclassified sequences</taxon>
        <taxon>metagenomes</taxon>
        <taxon>ecological metagenomes</taxon>
    </lineage>
</organism>
<dbReference type="InterPro" id="IPR002109">
    <property type="entry name" value="Glutaredoxin"/>
</dbReference>
<accession>A0A0W8G8P6</accession>
<dbReference type="Gene3D" id="3.40.30.10">
    <property type="entry name" value="Glutaredoxin"/>
    <property type="match status" value="1"/>
</dbReference>
<dbReference type="EMBL" id="LNQE01000073">
    <property type="protein sequence ID" value="KUG29519.1"/>
    <property type="molecule type" value="Genomic_DNA"/>
</dbReference>
<name>A0A0W8G8P6_9ZZZZ</name>
<gene>
    <name evidence="2" type="ORF">ASZ90_000590</name>
</gene>
<proteinExistence type="predicted"/>
<dbReference type="InterPro" id="IPR036249">
    <property type="entry name" value="Thioredoxin-like_sf"/>
</dbReference>
<dbReference type="SUPFAM" id="SSF52833">
    <property type="entry name" value="Thioredoxin-like"/>
    <property type="match status" value="1"/>
</dbReference>
<dbReference type="CDD" id="cd02976">
    <property type="entry name" value="NrdH"/>
    <property type="match status" value="1"/>
</dbReference>
<feature type="domain" description="Glutaredoxin" evidence="1">
    <location>
        <begin position="5"/>
        <end position="69"/>
    </location>
</feature>
<reference evidence="2" key="1">
    <citation type="journal article" date="2015" name="Proc. Natl. Acad. Sci. U.S.A.">
        <title>Networks of energetic and metabolic interactions define dynamics in microbial communities.</title>
        <authorList>
            <person name="Embree M."/>
            <person name="Liu J.K."/>
            <person name="Al-Bassam M.M."/>
            <person name="Zengler K."/>
        </authorList>
    </citation>
    <scope>NUCLEOTIDE SEQUENCE</scope>
</reference>
<dbReference type="PROSITE" id="PS51354">
    <property type="entry name" value="GLUTAREDOXIN_2"/>
    <property type="match status" value="1"/>
</dbReference>
<dbReference type="Pfam" id="PF00462">
    <property type="entry name" value="Glutaredoxin"/>
    <property type="match status" value="1"/>
</dbReference>
<dbReference type="AlphaFoldDB" id="A0A0W8G8P6"/>
<evidence type="ECO:0000313" key="2">
    <source>
        <dbReference type="EMBL" id="KUG29519.1"/>
    </source>
</evidence>
<evidence type="ECO:0000259" key="1">
    <source>
        <dbReference type="Pfam" id="PF00462"/>
    </source>
</evidence>
<sequence>MAKSVKVFALSTCIHCKQAKQFLDDKNVVYECVHVDLLTGDDRKQVIEEVKKFNPSLSFPTIVIDGTVIVGFRKDDILTALEG</sequence>
<comment type="caution">
    <text evidence="2">The sequence shown here is derived from an EMBL/GenBank/DDBJ whole genome shotgun (WGS) entry which is preliminary data.</text>
</comment>